<reference evidence="2 3" key="1">
    <citation type="submission" date="2015-12" db="EMBL/GenBank/DDBJ databases">
        <title>Draft genome sequence of Moniliophthora roreri, the causal agent of frosty pod rot of cacao.</title>
        <authorList>
            <person name="Aime M.C."/>
            <person name="Diaz-Valderrama J.R."/>
            <person name="Kijpornyongpan T."/>
            <person name="Phillips-Mora W."/>
        </authorList>
    </citation>
    <scope>NUCLEOTIDE SEQUENCE [LARGE SCALE GENOMIC DNA]</scope>
    <source>
        <strain evidence="2 3">MCA 2952</strain>
    </source>
</reference>
<dbReference type="Pfam" id="PF14223">
    <property type="entry name" value="Retrotran_gag_2"/>
    <property type="match status" value="1"/>
</dbReference>
<dbReference type="EMBL" id="LATX01002084">
    <property type="protein sequence ID" value="KTB34395.1"/>
    <property type="molecule type" value="Genomic_DNA"/>
</dbReference>
<feature type="compositionally biased region" description="Basic residues" evidence="1">
    <location>
        <begin position="322"/>
        <end position="335"/>
    </location>
</feature>
<sequence>MSNSNQSHIPQVSLADNTVQIRNSDDGVGIPVYSYHPLELLEPIQVFDTSVGNTSGLSVVPIFNSDDFREWKRKVLAYLNLAKVAYALTNAMPVTVGTGDTAVAPDMEVVKEWKTSNAQALGLFQLKLSPTLQWIIKDTAKETWDTLKAKYDIPSLPEIFTFFQGLVMACTAEGQNPNHSANLIRQCVAKLSENDFPVLSNFQAMFLLNSLPKSYEGVKTQMFVSNKGKDLTFDNILPFIKQEYNRRHMDGVAAYATRISGVQRYTGQSLNWNGQKKFRPRNPNPNSGKNNNQNQNSGNKGNKGKQPAQPLQNQQKSDGKKNNKKKSNKKGKGKKPNGAISVMMAEITDLPQKEEPQTPKEEKPSDDGRVPTKCVNHFCTSPDKTVYEPLMEVLNYVVTNEQNLYSRNYSKMEFHHHPSAVCKEDCQRCTSGLPRHITYFSKGEYKFNQIAPGKYVHEDPDHPAIKAGEQFKFGDHPVDYIDWNTPNPSRAPTPKLNQDFKTVSCVTCNYPHHLDNWPVAATCIPIMFNSVQEGFPPKRNPRGFNKKSIKKPFMEALSSADDLILLKDPWKKEKDYAETWLNKERNNKAWDSLNPKNSWNARLPPKPQECPIVKKSKKELQKQQKKIAQMFQDKGLAAEHRCDSPACQAKHPDVIDKQMGKRPY</sequence>
<evidence type="ECO:0000313" key="3">
    <source>
        <dbReference type="Proteomes" id="UP000054988"/>
    </source>
</evidence>
<gene>
    <name evidence="2" type="ORF">WG66_13029</name>
</gene>
<dbReference type="Proteomes" id="UP000054988">
    <property type="component" value="Unassembled WGS sequence"/>
</dbReference>
<feature type="compositionally biased region" description="Low complexity" evidence="1">
    <location>
        <begin position="284"/>
        <end position="307"/>
    </location>
</feature>
<dbReference type="AlphaFoldDB" id="A0A0W0FDI7"/>
<evidence type="ECO:0000313" key="2">
    <source>
        <dbReference type="EMBL" id="KTB34395.1"/>
    </source>
</evidence>
<protein>
    <submittedName>
        <fullName evidence="2">Uncharacterized protein</fullName>
    </submittedName>
</protein>
<proteinExistence type="predicted"/>
<feature type="region of interest" description="Disordered" evidence="1">
    <location>
        <begin position="267"/>
        <end position="370"/>
    </location>
</feature>
<organism evidence="2 3">
    <name type="scientific">Moniliophthora roreri</name>
    <name type="common">Frosty pod rot fungus</name>
    <name type="synonym">Monilia roreri</name>
    <dbReference type="NCBI Taxonomy" id="221103"/>
    <lineage>
        <taxon>Eukaryota</taxon>
        <taxon>Fungi</taxon>
        <taxon>Dikarya</taxon>
        <taxon>Basidiomycota</taxon>
        <taxon>Agaricomycotina</taxon>
        <taxon>Agaricomycetes</taxon>
        <taxon>Agaricomycetidae</taxon>
        <taxon>Agaricales</taxon>
        <taxon>Marasmiineae</taxon>
        <taxon>Marasmiaceae</taxon>
        <taxon>Moniliophthora</taxon>
    </lineage>
</organism>
<accession>A0A0W0FDI7</accession>
<evidence type="ECO:0000256" key="1">
    <source>
        <dbReference type="SAM" id="MobiDB-lite"/>
    </source>
</evidence>
<name>A0A0W0FDI7_MONRR</name>
<comment type="caution">
    <text evidence="2">The sequence shown here is derived from an EMBL/GenBank/DDBJ whole genome shotgun (WGS) entry which is preliminary data.</text>
</comment>
<feature type="compositionally biased region" description="Basic and acidic residues" evidence="1">
    <location>
        <begin position="351"/>
        <end position="370"/>
    </location>
</feature>